<proteinExistence type="predicted"/>
<protein>
    <recommendedName>
        <fullName evidence="4">Por secretion system C-terminal sorting domain-containing protein</fullName>
    </recommendedName>
</protein>
<dbReference type="SUPFAM" id="SSF63829">
    <property type="entry name" value="Calcium-dependent phosphotriesterase"/>
    <property type="match status" value="1"/>
</dbReference>
<dbReference type="eggNOG" id="ENOG5033NKD">
    <property type="taxonomic scope" value="Bacteria"/>
</dbReference>
<sequence length="485" mass="52122">MKRLLLGMVAACMATSMVAQDPATYEKAGEYTLENLWMKAATTGNNMGVADQLGGANDSRGMTVKGDEMLFAYRAAFTGIKIYDLKTGDKKRDVQFDAEKFKITYTYTKIDTIVNAPGDTTFQQTPMEEQKTPGFLCNDIQVDDAGNVVVFNMSTALNGEAIGVWKIDMASGEPTKVMELANKDGLLDGYRVDYFAVKGDVTKDAILMFPVSSGKYVIRCDIKDGQLAGQTGDYEGYNFKVIEIKSYYPAEAVDNGTGPRVSIIDNDYFYLDGFNSAASLYDMSGSLIESVGDAPEECAIKNVGNNGISEFTLNDKPFCAYVISNTATTPAQAWNIIEMGEGPTFAGATYYWTFPQGGMGDISNPVRTALPRIAKVTDKNGKEAAYIAVYASGSGAAVYKMTPDGYDNDSESGIANVAADNVKIFVSGDAIYFSGMANAVVYNFAGQKVMEAAGVQSMAAPAAKGIYIVKAIIDGVEKVQKVVVK</sequence>
<keyword evidence="3" id="KW-1185">Reference proteome</keyword>
<evidence type="ECO:0000313" key="2">
    <source>
        <dbReference type="EMBL" id="EJZ65114.1"/>
    </source>
</evidence>
<dbReference type="HOGENOM" id="CLU_574481_0_0_10"/>
<feature type="signal peptide" evidence="1">
    <location>
        <begin position="1"/>
        <end position="19"/>
    </location>
</feature>
<dbReference type="OrthoDB" id="1099564at2"/>
<dbReference type="EMBL" id="ADLE01000007">
    <property type="protein sequence ID" value="EJZ65114.1"/>
    <property type="molecule type" value="Genomic_DNA"/>
</dbReference>
<dbReference type="GeneID" id="77848156"/>
<dbReference type="RefSeq" id="WP_008861338.1">
    <property type="nucleotide sequence ID" value="NZ_JH815203.1"/>
</dbReference>
<comment type="caution">
    <text evidence="2">The sequence shown here is derived from an EMBL/GenBank/DDBJ whole genome shotgun (WGS) entry which is preliminary data.</text>
</comment>
<keyword evidence="1" id="KW-0732">Signal</keyword>
<evidence type="ECO:0000313" key="3">
    <source>
        <dbReference type="Proteomes" id="UP000006044"/>
    </source>
</evidence>
<gene>
    <name evidence="2" type="ORF">HMPREF9448_00844</name>
</gene>
<dbReference type="AlphaFoldDB" id="K0XBG8"/>
<organism evidence="2 3">
    <name type="scientific">Barnesiella intestinihominis YIT 11860</name>
    <dbReference type="NCBI Taxonomy" id="742726"/>
    <lineage>
        <taxon>Bacteria</taxon>
        <taxon>Pseudomonadati</taxon>
        <taxon>Bacteroidota</taxon>
        <taxon>Bacteroidia</taxon>
        <taxon>Bacteroidales</taxon>
        <taxon>Barnesiellaceae</taxon>
        <taxon>Barnesiella</taxon>
    </lineage>
</organism>
<name>K0XBG8_9BACT</name>
<reference evidence="2 3" key="1">
    <citation type="submission" date="2012-08" db="EMBL/GenBank/DDBJ databases">
        <title>The Genome Sequence of Barnesiella intestinihominis YIT 11860.</title>
        <authorList>
            <consortium name="The Broad Institute Genome Sequencing Platform"/>
            <person name="Earl A."/>
            <person name="Ward D."/>
            <person name="Feldgarden M."/>
            <person name="Gevers D."/>
            <person name="Morotomi M."/>
            <person name="Walker B."/>
            <person name="Young S.K."/>
            <person name="Zeng Q."/>
            <person name="Gargeya S."/>
            <person name="Fitzgerald M."/>
            <person name="Haas B."/>
            <person name="Abouelleil A."/>
            <person name="Alvarado L."/>
            <person name="Arachchi H.M."/>
            <person name="Berlin A.M."/>
            <person name="Chapman S.B."/>
            <person name="Goldberg J."/>
            <person name="Griggs A."/>
            <person name="Gujja S."/>
            <person name="Hansen M."/>
            <person name="Howarth C."/>
            <person name="Imamovic A."/>
            <person name="Larimer J."/>
            <person name="McCowen C."/>
            <person name="Montmayeur A."/>
            <person name="Murphy C."/>
            <person name="Neiman D."/>
            <person name="Pearson M."/>
            <person name="Priest M."/>
            <person name="Roberts A."/>
            <person name="Saif S."/>
            <person name="Shea T."/>
            <person name="Sisk P."/>
            <person name="Sykes S."/>
            <person name="Wortman J."/>
            <person name="Nusbaum C."/>
            <person name="Birren B."/>
        </authorList>
    </citation>
    <scope>NUCLEOTIDE SEQUENCE [LARGE SCALE GENOMIC DNA]</scope>
    <source>
        <strain evidence="2 3">YIT 11860</strain>
    </source>
</reference>
<evidence type="ECO:0000256" key="1">
    <source>
        <dbReference type="SAM" id="SignalP"/>
    </source>
</evidence>
<accession>K0XBG8</accession>
<evidence type="ECO:0008006" key="4">
    <source>
        <dbReference type="Google" id="ProtNLM"/>
    </source>
</evidence>
<dbReference type="STRING" id="742726.HMPREF9448_00844"/>
<dbReference type="Proteomes" id="UP000006044">
    <property type="component" value="Unassembled WGS sequence"/>
</dbReference>
<feature type="chain" id="PRO_5003840994" description="Por secretion system C-terminal sorting domain-containing protein" evidence="1">
    <location>
        <begin position="20"/>
        <end position="485"/>
    </location>
</feature>